<protein>
    <submittedName>
        <fullName evidence="5">Relaxase/mobilization nuclease domain-containing protein</fullName>
    </submittedName>
</protein>
<feature type="domain" description="TraI-like middle" evidence="4">
    <location>
        <begin position="218"/>
        <end position="298"/>
    </location>
</feature>
<sequence>MIIKKIPARPAGGDATIERAEHARRLIDYLRLPEKQSAEKTYMVDYMLGQKLGDTSGERLFHIGGRGFVSETIAEQRAEMIAIAQLANRSPNPVDHWLLSWREGELPTAEQVDQTVAMFVEHLGVADQPCIYACHGDTHNRHVHVALNRYDPLAERMIEINDGFTLEAAHQAVALIVDRFGWQAEADARYEASGNRAILTASAKARIEEGREPIRAAAAAAENRTGYSSGQRIAQDEALPLITAARSWAELHASLAAAGMTYDLTGTNGVTISVREQRVKASSVARSITRMRLEKRFKQTFEPRDPTLIVAARPVDDDRLKGAFRADEYRIQCEQWKTFQEGKRKAAGLRAAEAAGPTTHMGTARAAALLRAEATPEPLKRPPPDLESWYYWKREGEFAKRWRDRKNAAELAALAGAKRDGVVLPAEVDGFIGYPCSNGTRYARGPEEPTAFIDRGDRIDVVLSDDEVVLAALRVAILKFDGKIAVRGDAVARDRIYAIGQANGLSHVFTDADFIARHKTDLRMSADEHSAGRIAPPPPNSPIVLPVRGPLKSGDLRNAGASLRTVVHKPDSVFTPDPAEPASQSDPIRPAANSSVGKEAVKERGNARRGRLFEQAAEVGQRPIVESKRPFAPEPDLSPLPPKRGR</sequence>
<feature type="compositionally biased region" description="Pro residues" evidence="1">
    <location>
        <begin position="632"/>
        <end position="646"/>
    </location>
</feature>
<evidence type="ECO:0000259" key="3">
    <source>
        <dbReference type="Pfam" id="PF18821"/>
    </source>
</evidence>
<dbReference type="InterPro" id="IPR054462">
    <property type="entry name" value="TraI_M"/>
</dbReference>
<evidence type="ECO:0000256" key="1">
    <source>
        <dbReference type="SAM" id="MobiDB-lite"/>
    </source>
</evidence>
<accession>A0ABU9XSE0</accession>
<feature type="region of interest" description="Disordered" evidence="1">
    <location>
        <begin position="569"/>
        <end position="646"/>
    </location>
</feature>
<dbReference type="Proteomes" id="UP001404104">
    <property type="component" value="Unassembled WGS sequence"/>
</dbReference>
<dbReference type="RefSeq" id="WP_345864548.1">
    <property type="nucleotide sequence ID" value="NZ_JBDIMF010000003.1"/>
</dbReference>
<dbReference type="Pfam" id="PF22863">
    <property type="entry name" value="TraI_middle"/>
    <property type="match status" value="1"/>
</dbReference>
<dbReference type="EMBL" id="JBDIMF010000003">
    <property type="protein sequence ID" value="MEN2786751.1"/>
    <property type="molecule type" value="Genomic_DNA"/>
</dbReference>
<gene>
    <name evidence="5" type="ORF">ABC969_10005</name>
</gene>
<comment type="caution">
    <text evidence="5">The sequence shown here is derived from an EMBL/GenBank/DDBJ whole genome shotgun (WGS) entry which is preliminary data.</text>
</comment>
<feature type="domain" description="MobA/VirD2-like nuclease" evidence="2">
    <location>
        <begin position="64"/>
        <end position="181"/>
    </location>
</feature>
<dbReference type="Pfam" id="PF03432">
    <property type="entry name" value="Relaxase"/>
    <property type="match status" value="1"/>
</dbReference>
<proteinExistence type="predicted"/>
<feature type="domain" description="Large polyvalent protein-associated" evidence="3">
    <location>
        <begin position="443"/>
        <end position="517"/>
    </location>
</feature>
<dbReference type="InterPro" id="IPR040677">
    <property type="entry name" value="LPD7"/>
</dbReference>
<organism evidence="5 6">
    <name type="scientific">Sphingomonas qilianensis</name>
    <dbReference type="NCBI Taxonomy" id="1736690"/>
    <lineage>
        <taxon>Bacteria</taxon>
        <taxon>Pseudomonadati</taxon>
        <taxon>Pseudomonadota</taxon>
        <taxon>Alphaproteobacteria</taxon>
        <taxon>Sphingomonadales</taxon>
        <taxon>Sphingomonadaceae</taxon>
        <taxon>Sphingomonas</taxon>
    </lineage>
</organism>
<evidence type="ECO:0000259" key="4">
    <source>
        <dbReference type="Pfam" id="PF22863"/>
    </source>
</evidence>
<feature type="compositionally biased region" description="Polar residues" evidence="1">
    <location>
        <begin position="582"/>
        <end position="596"/>
    </location>
</feature>
<dbReference type="InterPro" id="IPR005094">
    <property type="entry name" value="Endonuclease_MobA/VirD2"/>
</dbReference>
<reference evidence="5 6" key="1">
    <citation type="submission" date="2024-05" db="EMBL/GenBank/DDBJ databases">
        <authorList>
            <person name="Liu Q."/>
            <person name="Xin Y.-H."/>
        </authorList>
    </citation>
    <scope>NUCLEOTIDE SEQUENCE [LARGE SCALE GENOMIC DNA]</scope>
    <source>
        <strain evidence="5 6">CGMCC 1.15349</strain>
    </source>
</reference>
<dbReference type="Pfam" id="PF18821">
    <property type="entry name" value="LPD7"/>
    <property type="match status" value="1"/>
</dbReference>
<name>A0ABU9XSE0_9SPHN</name>
<keyword evidence="6" id="KW-1185">Reference proteome</keyword>
<evidence type="ECO:0000313" key="5">
    <source>
        <dbReference type="EMBL" id="MEN2786751.1"/>
    </source>
</evidence>
<evidence type="ECO:0000259" key="2">
    <source>
        <dbReference type="Pfam" id="PF03432"/>
    </source>
</evidence>
<evidence type="ECO:0000313" key="6">
    <source>
        <dbReference type="Proteomes" id="UP001404104"/>
    </source>
</evidence>